<accession>A0AAD9MM66</accession>
<comment type="caution">
    <text evidence="1">The sequence shown here is derived from an EMBL/GenBank/DDBJ whole genome shotgun (WGS) entry which is preliminary data.</text>
</comment>
<organism evidence="1 2">
    <name type="scientific">Paralvinella palmiformis</name>
    <dbReference type="NCBI Taxonomy" id="53620"/>
    <lineage>
        <taxon>Eukaryota</taxon>
        <taxon>Metazoa</taxon>
        <taxon>Spiralia</taxon>
        <taxon>Lophotrochozoa</taxon>
        <taxon>Annelida</taxon>
        <taxon>Polychaeta</taxon>
        <taxon>Sedentaria</taxon>
        <taxon>Canalipalpata</taxon>
        <taxon>Terebellida</taxon>
        <taxon>Terebelliformia</taxon>
        <taxon>Alvinellidae</taxon>
        <taxon>Paralvinella</taxon>
    </lineage>
</organism>
<dbReference type="EMBL" id="JAODUP010001693">
    <property type="protein sequence ID" value="KAK2139612.1"/>
    <property type="molecule type" value="Genomic_DNA"/>
</dbReference>
<keyword evidence="2" id="KW-1185">Reference proteome</keyword>
<dbReference type="AlphaFoldDB" id="A0AAD9MM66"/>
<reference evidence="1" key="1">
    <citation type="journal article" date="2023" name="Mol. Biol. Evol.">
        <title>Third-Generation Sequencing Reveals the Adaptive Role of the Epigenome in Three Deep-Sea Polychaetes.</title>
        <authorList>
            <person name="Perez M."/>
            <person name="Aroh O."/>
            <person name="Sun Y."/>
            <person name="Lan Y."/>
            <person name="Juniper S.K."/>
            <person name="Young C.R."/>
            <person name="Angers B."/>
            <person name="Qian P.Y."/>
        </authorList>
    </citation>
    <scope>NUCLEOTIDE SEQUENCE</scope>
    <source>
        <strain evidence="1">P08H-3</strain>
    </source>
</reference>
<name>A0AAD9MM66_9ANNE</name>
<protein>
    <submittedName>
        <fullName evidence="1">Uncharacterized protein</fullName>
    </submittedName>
</protein>
<evidence type="ECO:0000313" key="2">
    <source>
        <dbReference type="Proteomes" id="UP001208570"/>
    </source>
</evidence>
<proteinExistence type="predicted"/>
<dbReference type="Proteomes" id="UP001208570">
    <property type="component" value="Unassembled WGS sequence"/>
</dbReference>
<sequence length="94" mass="10883">MNLCSGKQLCHLCHKTYDLDVCYAFLSKTVDERRPFFLAKRLCFPCFCMNHTSKGSLQKRTCNKSNKSVLHLSTWTTINLAILKIIYSPVNHQQ</sequence>
<gene>
    <name evidence="1" type="ORF">LSH36_1693g00014</name>
</gene>
<evidence type="ECO:0000313" key="1">
    <source>
        <dbReference type="EMBL" id="KAK2139612.1"/>
    </source>
</evidence>